<keyword evidence="1" id="KW-0472">Membrane</keyword>
<dbReference type="RefSeq" id="WP_074241390.1">
    <property type="nucleotide sequence ID" value="NZ_FSRA01000002.1"/>
</dbReference>
<dbReference type="Proteomes" id="UP000185003">
    <property type="component" value="Unassembled WGS sequence"/>
</dbReference>
<keyword evidence="1" id="KW-1133">Transmembrane helix</keyword>
<feature type="transmembrane region" description="Helical" evidence="1">
    <location>
        <begin position="199"/>
        <end position="222"/>
    </location>
</feature>
<reference evidence="3 4" key="1">
    <citation type="submission" date="2016-11" db="EMBL/GenBank/DDBJ databases">
        <authorList>
            <person name="Jaros S."/>
            <person name="Januszkiewicz K."/>
            <person name="Wedrychowicz H."/>
        </authorList>
    </citation>
    <scope>NUCLEOTIDE SEQUENCE [LARGE SCALE GENOMIC DNA]</scope>
    <source>
        <strain evidence="3 4">DSM 24787</strain>
    </source>
</reference>
<feature type="transmembrane region" description="Helical" evidence="1">
    <location>
        <begin position="147"/>
        <end position="167"/>
    </location>
</feature>
<dbReference type="OrthoDB" id="158986at2"/>
<keyword evidence="4" id="KW-1185">Reference proteome</keyword>
<dbReference type="GO" id="GO:0004175">
    <property type="term" value="F:endopeptidase activity"/>
    <property type="evidence" value="ECO:0007669"/>
    <property type="project" value="UniProtKB-ARBA"/>
</dbReference>
<dbReference type="Pfam" id="PF02517">
    <property type="entry name" value="Rce1-like"/>
    <property type="match status" value="1"/>
</dbReference>
<feature type="domain" description="CAAX prenyl protease 2/Lysostaphin resistance protein A-like" evidence="2">
    <location>
        <begin position="120"/>
        <end position="207"/>
    </location>
</feature>
<feature type="transmembrane region" description="Helical" evidence="1">
    <location>
        <begin position="21"/>
        <end position="40"/>
    </location>
</feature>
<dbReference type="GO" id="GO:0006508">
    <property type="term" value="P:proteolysis"/>
    <property type="evidence" value="ECO:0007669"/>
    <property type="project" value="UniProtKB-KW"/>
</dbReference>
<dbReference type="InterPro" id="IPR052710">
    <property type="entry name" value="CAAX_protease"/>
</dbReference>
<dbReference type="AlphaFoldDB" id="A0A1N6JHH6"/>
<feature type="transmembrane region" description="Helical" evidence="1">
    <location>
        <begin position="116"/>
        <end position="135"/>
    </location>
</feature>
<feature type="transmembrane region" description="Helical" evidence="1">
    <location>
        <begin position="228"/>
        <end position="246"/>
    </location>
</feature>
<evidence type="ECO:0000256" key="1">
    <source>
        <dbReference type="SAM" id="Phobius"/>
    </source>
</evidence>
<keyword evidence="1" id="KW-0812">Transmembrane</keyword>
<dbReference type="STRING" id="536979.SAMN04488055_4032"/>
<accession>A0A1N6JHH6</accession>
<sequence length="274" mass="30076">MYVKTLNGLSLNGAWQMQLRLYVGWIIGSAAAFLFTGNTLLAYPSLLLTIHLVSVIAVVVYALSRQKDNFTLIPKINISLETFLVAFSMALALVVVKDAVGHLLPLPEWEELSFTSVNTSSLYTIIATVLLAAIMEEMLFRGIIMEALLHRHSGGVALLQSSLLFMLAHPDPAQMPGAFLLGLLCGFFYLRLRDLCSCFLIHLTNNAATAILVSGGSLQFVIADPTTYYVIVGACLLALVAGYFLLKRFTVQVKPHSYLSKENIRAKSVLFSEQ</sequence>
<keyword evidence="3" id="KW-0378">Hydrolase</keyword>
<gene>
    <name evidence="3" type="ORF">SAMN04488055_4032</name>
</gene>
<dbReference type="GO" id="GO:0080120">
    <property type="term" value="P:CAAX-box protein maturation"/>
    <property type="evidence" value="ECO:0007669"/>
    <property type="project" value="UniProtKB-ARBA"/>
</dbReference>
<name>A0A1N6JHH6_9BACT</name>
<proteinExistence type="predicted"/>
<dbReference type="InterPro" id="IPR003675">
    <property type="entry name" value="Rce1/LyrA-like_dom"/>
</dbReference>
<dbReference type="PANTHER" id="PTHR36435">
    <property type="entry name" value="SLR1288 PROTEIN"/>
    <property type="match status" value="1"/>
</dbReference>
<organism evidence="3 4">
    <name type="scientific">Chitinophaga niabensis</name>
    <dbReference type="NCBI Taxonomy" id="536979"/>
    <lineage>
        <taxon>Bacteria</taxon>
        <taxon>Pseudomonadati</taxon>
        <taxon>Bacteroidota</taxon>
        <taxon>Chitinophagia</taxon>
        <taxon>Chitinophagales</taxon>
        <taxon>Chitinophagaceae</taxon>
        <taxon>Chitinophaga</taxon>
    </lineage>
</organism>
<protein>
    <submittedName>
        <fullName evidence="3">CAAX protease self-immunity</fullName>
    </submittedName>
</protein>
<keyword evidence="3" id="KW-0645">Protease</keyword>
<feature type="transmembrane region" description="Helical" evidence="1">
    <location>
        <begin position="46"/>
        <end position="64"/>
    </location>
</feature>
<dbReference type="PANTHER" id="PTHR36435:SF1">
    <property type="entry name" value="CAAX AMINO TERMINAL PROTEASE FAMILY PROTEIN"/>
    <property type="match status" value="1"/>
</dbReference>
<evidence type="ECO:0000259" key="2">
    <source>
        <dbReference type="Pfam" id="PF02517"/>
    </source>
</evidence>
<evidence type="ECO:0000313" key="4">
    <source>
        <dbReference type="Proteomes" id="UP000185003"/>
    </source>
</evidence>
<feature type="transmembrane region" description="Helical" evidence="1">
    <location>
        <begin position="173"/>
        <end position="192"/>
    </location>
</feature>
<dbReference type="EMBL" id="FSRA01000002">
    <property type="protein sequence ID" value="SIO43854.1"/>
    <property type="molecule type" value="Genomic_DNA"/>
</dbReference>
<feature type="transmembrane region" description="Helical" evidence="1">
    <location>
        <begin position="76"/>
        <end position="96"/>
    </location>
</feature>
<evidence type="ECO:0000313" key="3">
    <source>
        <dbReference type="EMBL" id="SIO43854.1"/>
    </source>
</evidence>